<comment type="caution">
    <text evidence="1">The sequence shown here is derived from an EMBL/GenBank/DDBJ whole genome shotgun (WGS) entry which is preliminary data.</text>
</comment>
<name>A0A7K3NGR7_9BACT</name>
<organism evidence="1 2">
    <name type="scientific">Desulfolutivibrio sulfodismutans</name>
    <dbReference type="NCBI Taxonomy" id="63561"/>
    <lineage>
        <taxon>Bacteria</taxon>
        <taxon>Pseudomonadati</taxon>
        <taxon>Thermodesulfobacteriota</taxon>
        <taxon>Desulfovibrionia</taxon>
        <taxon>Desulfovibrionales</taxon>
        <taxon>Desulfovibrionaceae</taxon>
        <taxon>Desulfolutivibrio</taxon>
    </lineage>
</organism>
<proteinExistence type="predicted"/>
<evidence type="ECO:0000313" key="1">
    <source>
        <dbReference type="EMBL" id="NDY55391.1"/>
    </source>
</evidence>
<keyword evidence="2" id="KW-1185">Reference proteome</keyword>
<protein>
    <submittedName>
        <fullName evidence="1">Uncharacterized protein</fullName>
    </submittedName>
</protein>
<evidence type="ECO:0000313" key="2">
    <source>
        <dbReference type="Proteomes" id="UP000469724"/>
    </source>
</evidence>
<reference evidence="1 2" key="1">
    <citation type="submission" date="2020-02" db="EMBL/GenBank/DDBJ databases">
        <title>Comparative genomics of sulfur disproportionating microorganisms.</title>
        <authorList>
            <person name="Ward L.M."/>
            <person name="Bertran E."/>
            <person name="Johnston D.T."/>
        </authorList>
    </citation>
    <scope>NUCLEOTIDE SEQUENCE [LARGE SCALE GENOMIC DNA]</scope>
    <source>
        <strain evidence="1 2">DSM 3696</strain>
    </source>
</reference>
<gene>
    <name evidence="1" type="ORF">G3N56_01360</name>
</gene>
<dbReference type="Proteomes" id="UP000469724">
    <property type="component" value="Unassembled WGS sequence"/>
</dbReference>
<accession>A0A7K3NGR7</accession>
<sequence>MHSECEEQHTNGKLQIIFESSQSIIEKQNLHKLIDLISDIIHNSYINPSDIKRLLVKGWDSAVERFLDDGLLDSSEEQSLSEFKEFFNLSSSDLDTNGSLTKTKKAILLRELINGKIDELTVIKEQLPINFQKHEKVIWVFNNSEYIEDKVRRQYVGRSGGVSIRIMKGVYYRTSTFKGYPIEHTERTHIDTGRVVITDKNFYFAGSSKGLRLPYTKILSFAPFSNGIGIIRDSVNAKQQFFITGDGWFTFNLVKNLSQY</sequence>
<dbReference type="RefSeq" id="WP_163300447.1">
    <property type="nucleotide sequence ID" value="NZ_JAAGRQ010000004.1"/>
</dbReference>
<dbReference type="EMBL" id="JAAGRQ010000004">
    <property type="protein sequence ID" value="NDY55391.1"/>
    <property type="molecule type" value="Genomic_DNA"/>
</dbReference>
<dbReference type="AlphaFoldDB" id="A0A7K3NGR7"/>